<keyword evidence="4 5" id="KW-0648">Protein biosynthesis</keyword>
<evidence type="ECO:0000256" key="2">
    <source>
        <dbReference type="ARBA" id="ARBA00012261"/>
    </source>
</evidence>
<reference evidence="9" key="1">
    <citation type="submission" date="2018-05" db="EMBL/GenBank/DDBJ databases">
        <authorList>
            <person name="Li Y."/>
        </authorList>
    </citation>
    <scope>NUCLEOTIDE SEQUENCE [LARGE SCALE GENOMIC DNA]</scope>
    <source>
        <strain evidence="9">sk1b4</strain>
    </source>
</reference>
<evidence type="ECO:0000256" key="4">
    <source>
        <dbReference type="ARBA" id="ARBA00022917"/>
    </source>
</evidence>
<dbReference type="GO" id="GO:0004479">
    <property type="term" value="F:methionyl-tRNA formyltransferase activity"/>
    <property type="evidence" value="ECO:0007669"/>
    <property type="project" value="UniProtKB-UniRule"/>
</dbReference>
<accession>A0A2V1K9L9</accession>
<keyword evidence="3 5" id="KW-0808">Transferase</keyword>
<protein>
    <recommendedName>
        <fullName evidence="2 5">Methionyl-tRNA formyltransferase</fullName>
        <ecNumber evidence="2 5">2.1.2.9</ecNumber>
    </recommendedName>
</protein>
<dbReference type="Pfam" id="PF02911">
    <property type="entry name" value="Formyl_trans_C"/>
    <property type="match status" value="1"/>
</dbReference>
<dbReference type="HAMAP" id="MF_00182">
    <property type="entry name" value="Formyl_trans"/>
    <property type="match status" value="1"/>
</dbReference>
<dbReference type="AlphaFoldDB" id="A0A2V1K9L9"/>
<dbReference type="CDD" id="cd08646">
    <property type="entry name" value="FMT_core_Met-tRNA-FMT_N"/>
    <property type="match status" value="1"/>
</dbReference>
<evidence type="ECO:0000259" key="7">
    <source>
        <dbReference type="Pfam" id="PF02911"/>
    </source>
</evidence>
<dbReference type="Proteomes" id="UP000245283">
    <property type="component" value="Unassembled WGS sequence"/>
</dbReference>
<keyword evidence="9" id="KW-1185">Reference proteome</keyword>
<dbReference type="SUPFAM" id="SSF50486">
    <property type="entry name" value="FMT C-terminal domain-like"/>
    <property type="match status" value="1"/>
</dbReference>
<gene>
    <name evidence="5" type="primary">fmt</name>
    <name evidence="8" type="ORF">DD236_05870</name>
</gene>
<comment type="function">
    <text evidence="5">Attaches a formyl group to the free amino group of methionyl-tRNA(fMet). The formyl group appears to play a dual role in the initiator identity of N-formylmethionyl-tRNA by promoting its recognition by IF2 and preventing the misappropriation of this tRNA by the elongation apparatus.</text>
</comment>
<dbReference type="InterPro" id="IPR005794">
    <property type="entry name" value="Fmt"/>
</dbReference>
<comment type="similarity">
    <text evidence="1 5">Belongs to the Fmt family.</text>
</comment>
<dbReference type="OrthoDB" id="9802815at2"/>
<feature type="binding site" evidence="5">
    <location>
        <begin position="106"/>
        <end position="109"/>
    </location>
    <ligand>
        <name>(6S)-5,6,7,8-tetrahydrofolate</name>
        <dbReference type="ChEBI" id="CHEBI:57453"/>
    </ligand>
</feature>
<dbReference type="Gene3D" id="3.40.50.12230">
    <property type="match status" value="1"/>
</dbReference>
<dbReference type="NCBIfam" id="TIGR00460">
    <property type="entry name" value="fmt"/>
    <property type="match status" value="1"/>
</dbReference>
<dbReference type="InterPro" id="IPR036477">
    <property type="entry name" value="Formyl_transf_N_sf"/>
</dbReference>
<dbReference type="CDD" id="cd08704">
    <property type="entry name" value="Met_tRNA_FMT_C"/>
    <property type="match status" value="1"/>
</dbReference>
<dbReference type="InterPro" id="IPR011034">
    <property type="entry name" value="Formyl_transferase-like_C_sf"/>
</dbReference>
<evidence type="ECO:0000313" key="9">
    <source>
        <dbReference type="Proteomes" id="UP000245283"/>
    </source>
</evidence>
<feature type="domain" description="Formyl transferase N-terminal" evidence="6">
    <location>
        <begin position="1"/>
        <end position="175"/>
    </location>
</feature>
<feature type="domain" description="Formyl transferase C-terminal" evidence="7">
    <location>
        <begin position="200"/>
        <end position="291"/>
    </location>
</feature>
<comment type="caution">
    <text evidence="8">The sequence shown here is derived from an EMBL/GenBank/DDBJ whole genome shotgun (WGS) entry which is preliminary data.</text>
</comment>
<dbReference type="SUPFAM" id="SSF53328">
    <property type="entry name" value="Formyltransferase"/>
    <property type="match status" value="1"/>
</dbReference>
<proteinExistence type="inferred from homology"/>
<organism evidence="8 9">
    <name type="scientific">Ancrocorticia populi</name>
    <dbReference type="NCBI Taxonomy" id="2175228"/>
    <lineage>
        <taxon>Bacteria</taxon>
        <taxon>Bacillati</taxon>
        <taxon>Actinomycetota</taxon>
        <taxon>Actinomycetes</taxon>
        <taxon>Actinomycetales</taxon>
        <taxon>Actinomycetaceae</taxon>
        <taxon>Ancrocorticia</taxon>
    </lineage>
</organism>
<dbReference type="InterPro" id="IPR044135">
    <property type="entry name" value="Met-tRNA-FMT_C"/>
</dbReference>
<dbReference type="EMBL" id="QETB01000003">
    <property type="protein sequence ID" value="PWF26387.1"/>
    <property type="molecule type" value="Genomic_DNA"/>
</dbReference>
<evidence type="ECO:0000313" key="8">
    <source>
        <dbReference type="EMBL" id="PWF26387.1"/>
    </source>
</evidence>
<dbReference type="InterPro" id="IPR002376">
    <property type="entry name" value="Formyl_transf_N"/>
</dbReference>
<dbReference type="RefSeq" id="WP_109093459.1">
    <property type="nucleotide sequence ID" value="NZ_CAMELQ010000019.1"/>
</dbReference>
<evidence type="ECO:0000256" key="1">
    <source>
        <dbReference type="ARBA" id="ARBA00010699"/>
    </source>
</evidence>
<dbReference type="PANTHER" id="PTHR11138">
    <property type="entry name" value="METHIONYL-TRNA FORMYLTRANSFERASE"/>
    <property type="match status" value="1"/>
</dbReference>
<comment type="catalytic activity">
    <reaction evidence="5">
        <text>L-methionyl-tRNA(fMet) + (6R)-10-formyltetrahydrofolate = N-formyl-L-methionyl-tRNA(fMet) + (6S)-5,6,7,8-tetrahydrofolate + H(+)</text>
        <dbReference type="Rhea" id="RHEA:24380"/>
        <dbReference type="Rhea" id="RHEA-COMP:9952"/>
        <dbReference type="Rhea" id="RHEA-COMP:9953"/>
        <dbReference type="ChEBI" id="CHEBI:15378"/>
        <dbReference type="ChEBI" id="CHEBI:57453"/>
        <dbReference type="ChEBI" id="CHEBI:78530"/>
        <dbReference type="ChEBI" id="CHEBI:78844"/>
        <dbReference type="ChEBI" id="CHEBI:195366"/>
        <dbReference type="EC" id="2.1.2.9"/>
    </reaction>
</comment>
<evidence type="ECO:0000256" key="5">
    <source>
        <dbReference type="HAMAP-Rule" id="MF_00182"/>
    </source>
</evidence>
<dbReference type="PANTHER" id="PTHR11138:SF5">
    <property type="entry name" value="METHIONYL-TRNA FORMYLTRANSFERASE, MITOCHONDRIAL"/>
    <property type="match status" value="1"/>
</dbReference>
<dbReference type="Pfam" id="PF00551">
    <property type="entry name" value="Formyl_trans_N"/>
    <property type="match status" value="1"/>
</dbReference>
<dbReference type="GO" id="GO:0005829">
    <property type="term" value="C:cytosol"/>
    <property type="evidence" value="ECO:0007669"/>
    <property type="project" value="TreeGrafter"/>
</dbReference>
<name>A0A2V1K9L9_9ACTO</name>
<evidence type="ECO:0000256" key="3">
    <source>
        <dbReference type="ARBA" id="ARBA00022679"/>
    </source>
</evidence>
<evidence type="ECO:0000259" key="6">
    <source>
        <dbReference type="Pfam" id="PF00551"/>
    </source>
</evidence>
<sequence length="303" mass="32245">MRILFAGTPETAVPSLRRLVADGHDVAAVLTRAPARAGRKHKLVQSAVHDAAESLGLPVLTPRTLKDPEVQTQIRELDADAVAVVAYGLIVPRALLDTPWINLHFSLLPAWRGAAPVQYAIWHGDNITGASTFRIEEGLDTGPVYGALTEEIHSDDTSGELLGRLAESGAELLSRTFALLESGAAIAQPQDGDATFAHMIHPADAQIAWSHPAVAIDRQIRAHTPEPGPWTALEGARVKVGPVSLAPDVTDLAPGEIRDGFVGTGSHAVRLGTVAPAGKRTMDARDWLRGARLTPGTRFEEKA</sequence>
<dbReference type="InterPro" id="IPR041711">
    <property type="entry name" value="Met-tRNA-FMT_N"/>
</dbReference>
<dbReference type="InterPro" id="IPR005793">
    <property type="entry name" value="Formyl_trans_C"/>
</dbReference>
<dbReference type="EC" id="2.1.2.9" evidence="2 5"/>